<dbReference type="SUPFAM" id="SSF56235">
    <property type="entry name" value="N-terminal nucleophile aminohydrolases (Ntn hydrolases)"/>
    <property type="match status" value="1"/>
</dbReference>
<dbReference type="PANTHER" id="PTHR34218:SF3">
    <property type="entry name" value="ACYL-HOMOSERINE LACTONE ACYLASE PVDQ"/>
    <property type="match status" value="1"/>
</dbReference>
<proteinExistence type="inferred from homology"/>
<evidence type="ECO:0000313" key="5">
    <source>
        <dbReference type="EMBL" id="QEE23385.1"/>
    </source>
</evidence>
<dbReference type="GO" id="GO:0016811">
    <property type="term" value="F:hydrolase activity, acting on carbon-nitrogen (but not peptide) bonds, in linear amides"/>
    <property type="evidence" value="ECO:0007669"/>
    <property type="project" value="InterPro"/>
</dbReference>
<dbReference type="Gene3D" id="1.10.1400.10">
    <property type="match status" value="1"/>
</dbReference>
<name>A0A5B9DXI1_9GAMM</name>
<keyword evidence="4" id="KW-0865">Zymogen</keyword>
<keyword evidence="2" id="KW-0732">Signal</keyword>
<comment type="similarity">
    <text evidence="1">Belongs to the peptidase S45 family.</text>
</comment>
<evidence type="ECO:0000256" key="4">
    <source>
        <dbReference type="ARBA" id="ARBA00023145"/>
    </source>
</evidence>
<dbReference type="InterPro" id="IPR002692">
    <property type="entry name" value="S45"/>
</dbReference>
<reference evidence="5 6" key="1">
    <citation type="submission" date="2019-08" db="EMBL/GenBank/DDBJ databases">
        <title>Complete genome sequence of Rhodanobacter glycinis strain T01E-68 isolated from tomato root.</title>
        <authorList>
            <person name="Weon H.-Y."/>
            <person name="Lee S.A."/>
        </authorList>
    </citation>
    <scope>NUCLEOTIDE SEQUENCE [LARGE SCALE GENOMIC DNA]</scope>
    <source>
        <strain evidence="5 6">T01E-68</strain>
    </source>
</reference>
<dbReference type="InterPro" id="IPR029055">
    <property type="entry name" value="Ntn_hydrolases_N"/>
</dbReference>
<evidence type="ECO:0000256" key="3">
    <source>
        <dbReference type="ARBA" id="ARBA00022801"/>
    </source>
</evidence>
<dbReference type="PANTHER" id="PTHR34218">
    <property type="entry name" value="PEPTIDASE S45 PENICILLIN AMIDASE"/>
    <property type="match status" value="1"/>
</dbReference>
<evidence type="ECO:0000313" key="6">
    <source>
        <dbReference type="Proteomes" id="UP000321807"/>
    </source>
</evidence>
<evidence type="ECO:0000256" key="2">
    <source>
        <dbReference type="ARBA" id="ARBA00022729"/>
    </source>
</evidence>
<keyword evidence="3" id="KW-0378">Hydrolase</keyword>
<dbReference type="RefSeq" id="WP_147626142.1">
    <property type="nucleotide sequence ID" value="NZ_CP042807.1"/>
</dbReference>
<sequence>MLHVVKLRVLEVAGIVAASLMLSGFSGGGHYDARVQRIDGGIPYITANDYGSLGYGTGYAMAQDMPCMLAREFLTYAGQRSRYLGDTPGNRASDFFYQLFIDRGSAKNPVDSRQAALFEGAAAGYNRYLADTGVDKLPNPACRSADWVHPIHAIDFRRISHMSFILDYMQGMIVAATPPKSNDPAAAGRFGSRDQALVARHLRSLELAERHTTRPDPDFGSNGIALGRQATANHDGMLLVNPHQPWHGRQRFYAFAQSIPGQFFVVGANEVGRPQVGFGAAQHVAWMSPVSTAQRITFYRLELVPGHPTEYLFDGKPRQMSRTTVHIRVRGKDGKLETVDHTFYTTHYGAYLVGGKFPWTARFAYAVRVPTAGWRGVDALIPEYQSKNVRQFAAVQNKYQFLPVNLVAADADGEVYYADPGPIPDLSDAQRAECKVPGGLDGSRSICMWHTDPRAAVPGILPPTKLPHLFRSDYVANMNDSSWLSNPKQPLTGYGKTLGSTGTERTLRTRSGLYQIARRLAGKDGQKGDRYTLSQLQGLLTNNLSYTGLIIRDDLVTLCDAHPKVEITPKGAKAPVSVDISAACPVLAHWDLHANLDSRGVALFREFMNAGVSTETTDSYRPILPPGWHYRVAFDPAHAVTTPRGLDTKDNPEVLKDLARAVLLLRDAHVPLDAPLGQLQYVTRNDQRIPIPGGTNPDGLLHIIHAPFDRAKGAYPKVTGSSSSWTQVVEFTKSGPKSRGLLTYSESPNPESPHYADQTRLFSAKRWIDLPFNANEVNTAAKTDLHLLSAGAKASVH</sequence>
<dbReference type="Proteomes" id="UP000321807">
    <property type="component" value="Chromosome"/>
</dbReference>
<dbReference type="InterPro" id="IPR043146">
    <property type="entry name" value="Penicillin_amidase_N_B-knob"/>
</dbReference>
<dbReference type="AlphaFoldDB" id="A0A5B9DXI1"/>
<dbReference type="InterPro" id="IPR023343">
    <property type="entry name" value="Penicillin_amidase_dom1"/>
</dbReference>
<gene>
    <name evidence="5" type="ORF">CS053_01895</name>
</gene>
<dbReference type="EMBL" id="CP042807">
    <property type="protein sequence ID" value="QEE23385.1"/>
    <property type="molecule type" value="Genomic_DNA"/>
</dbReference>
<dbReference type="GO" id="GO:0017000">
    <property type="term" value="P:antibiotic biosynthetic process"/>
    <property type="evidence" value="ECO:0007669"/>
    <property type="project" value="InterPro"/>
</dbReference>
<accession>A0A5B9DXI1</accession>
<dbReference type="InterPro" id="IPR043147">
    <property type="entry name" value="Penicillin_amidase_A-knob"/>
</dbReference>
<dbReference type="Gene3D" id="2.30.120.10">
    <property type="match status" value="1"/>
</dbReference>
<dbReference type="Gene3D" id="1.10.439.10">
    <property type="entry name" value="Penicillin Amidohydrolase, domain 1"/>
    <property type="match status" value="1"/>
</dbReference>
<organism evidence="5 6">
    <name type="scientific">Rhodanobacter glycinis</name>
    <dbReference type="NCBI Taxonomy" id="582702"/>
    <lineage>
        <taxon>Bacteria</taxon>
        <taxon>Pseudomonadati</taxon>
        <taxon>Pseudomonadota</taxon>
        <taxon>Gammaproteobacteria</taxon>
        <taxon>Lysobacterales</taxon>
        <taxon>Rhodanobacteraceae</taxon>
        <taxon>Rhodanobacter</taxon>
    </lineage>
</organism>
<dbReference type="Pfam" id="PF01804">
    <property type="entry name" value="Penicil_amidase"/>
    <property type="match status" value="1"/>
</dbReference>
<evidence type="ECO:0000256" key="1">
    <source>
        <dbReference type="ARBA" id="ARBA00006586"/>
    </source>
</evidence>
<dbReference type="Gene3D" id="3.60.20.10">
    <property type="entry name" value="Glutamine Phosphoribosylpyrophosphate, subunit 1, domain 1"/>
    <property type="match status" value="1"/>
</dbReference>
<dbReference type="KEGG" id="rgl:CS053_01895"/>
<protein>
    <submittedName>
        <fullName evidence="5">Acylase</fullName>
    </submittedName>
</protein>